<evidence type="ECO:0000256" key="5">
    <source>
        <dbReference type="SAM" id="Phobius"/>
    </source>
</evidence>
<dbReference type="AlphaFoldDB" id="A0A316VCM3"/>
<evidence type="ECO:0000256" key="1">
    <source>
        <dbReference type="ARBA" id="ARBA00004370"/>
    </source>
</evidence>
<dbReference type="OrthoDB" id="67317at2759"/>
<evidence type="ECO:0000256" key="4">
    <source>
        <dbReference type="ARBA" id="ARBA00023136"/>
    </source>
</evidence>
<accession>A0A316VCM3</accession>
<dbReference type="InParanoid" id="A0A316VCM3"/>
<dbReference type="GeneID" id="37021720"/>
<keyword evidence="3 5" id="KW-1133">Transmembrane helix</keyword>
<dbReference type="RefSeq" id="XP_025354275.1">
    <property type="nucleotide sequence ID" value="XM_025499939.1"/>
</dbReference>
<evidence type="ECO:0000313" key="6">
    <source>
        <dbReference type="EMBL" id="PWN33973.1"/>
    </source>
</evidence>
<organism evidence="6 7">
    <name type="scientific">Meira miltonrushii</name>
    <dbReference type="NCBI Taxonomy" id="1280837"/>
    <lineage>
        <taxon>Eukaryota</taxon>
        <taxon>Fungi</taxon>
        <taxon>Dikarya</taxon>
        <taxon>Basidiomycota</taxon>
        <taxon>Ustilaginomycotina</taxon>
        <taxon>Exobasidiomycetes</taxon>
        <taxon>Exobasidiales</taxon>
        <taxon>Brachybasidiaceae</taxon>
        <taxon>Meira</taxon>
    </lineage>
</organism>
<dbReference type="FunCoup" id="A0A316VCM3">
    <property type="interactions" value="1"/>
</dbReference>
<dbReference type="InterPro" id="IPR056552">
    <property type="entry name" value="Ribonucl_Kappa"/>
</dbReference>
<keyword evidence="4 5" id="KW-0472">Membrane</keyword>
<reference evidence="6 7" key="1">
    <citation type="journal article" date="2018" name="Mol. Biol. Evol.">
        <title>Broad Genomic Sampling Reveals a Smut Pathogenic Ancestry of the Fungal Clade Ustilaginomycotina.</title>
        <authorList>
            <person name="Kijpornyongpan T."/>
            <person name="Mondo S.J."/>
            <person name="Barry K."/>
            <person name="Sandor L."/>
            <person name="Lee J."/>
            <person name="Lipzen A."/>
            <person name="Pangilinan J."/>
            <person name="LaButti K."/>
            <person name="Hainaut M."/>
            <person name="Henrissat B."/>
            <person name="Grigoriev I.V."/>
            <person name="Spatafora J.W."/>
            <person name="Aime M.C."/>
        </authorList>
    </citation>
    <scope>NUCLEOTIDE SEQUENCE [LARGE SCALE GENOMIC DNA]</scope>
    <source>
        <strain evidence="6 7">MCA 3882</strain>
    </source>
</reference>
<sequence length="86" mass="9094">MATRPIVPAGLASCCTVISVMGVLILSVMGYGFTHNWEALMGSTEDPKDGGAVGSTLYVAALVYAGFILLCGCQLAAHRRYSRIRI</sequence>
<evidence type="ECO:0000256" key="2">
    <source>
        <dbReference type="ARBA" id="ARBA00022692"/>
    </source>
</evidence>
<gene>
    <name evidence="6" type="ORF">FA14DRAFT_165147</name>
</gene>
<feature type="transmembrane region" description="Helical" evidence="5">
    <location>
        <begin position="7"/>
        <end position="33"/>
    </location>
</feature>
<proteinExistence type="predicted"/>
<name>A0A316VCM3_9BASI</name>
<evidence type="ECO:0000313" key="7">
    <source>
        <dbReference type="Proteomes" id="UP000245771"/>
    </source>
</evidence>
<protein>
    <submittedName>
        <fullName evidence="6">Uncharacterized protein</fullName>
    </submittedName>
</protein>
<evidence type="ECO:0000256" key="3">
    <source>
        <dbReference type="ARBA" id="ARBA00022989"/>
    </source>
</evidence>
<dbReference type="STRING" id="1280837.A0A316VCM3"/>
<dbReference type="EMBL" id="KZ819604">
    <property type="protein sequence ID" value="PWN33973.1"/>
    <property type="molecule type" value="Genomic_DNA"/>
</dbReference>
<keyword evidence="2 5" id="KW-0812">Transmembrane</keyword>
<comment type="subcellular location">
    <subcellularLocation>
        <location evidence="1">Membrane</location>
    </subcellularLocation>
</comment>
<dbReference type="GO" id="GO:0016020">
    <property type="term" value="C:membrane"/>
    <property type="evidence" value="ECO:0007669"/>
    <property type="project" value="UniProtKB-SubCell"/>
</dbReference>
<feature type="transmembrane region" description="Helical" evidence="5">
    <location>
        <begin position="53"/>
        <end position="77"/>
    </location>
</feature>
<dbReference type="Proteomes" id="UP000245771">
    <property type="component" value="Unassembled WGS sequence"/>
</dbReference>
<dbReference type="Pfam" id="PF23489">
    <property type="entry name" value="V-ATPase_su_f"/>
    <property type="match status" value="1"/>
</dbReference>
<keyword evidence="7" id="KW-1185">Reference proteome</keyword>